<feature type="compositionally biased region" description="Polar residues" evidence="1">
    <location>
        <begin position="24"/>
        <end position="41"/>
    </location>
</feature>
<evidence type="ECO:0000256" key="2">
    <source>
        <dbReference type="SAM" id="SignalP"/>
    </source>
</evidence>
<feature type="chain" id="PRO_5041710344" description="PRC-barrel domain-containing protein" evidence="2">
    <location>
        <begin position="21"/>
        <end position="151"/>
    </location>
</feature>
<name>A0AA87W5U1_9BRAD</name>
<proteinExistence type="predicted"/>
<dbReference type="EMBL" id="BMHC01000009">
    <property type="protein sequence ID" value="GGI27150.1"/>
    <property type="molecule type" value="Genomic_DNA"/>
</dbReference>
<reference evidence="3" key="2">
    <citation type="submission" date="2022-12" db="EMBL/GenBank/DDBJ databases">
        <authorList>
            <person name="Sun Q."/>
            <person name="Zhou Y."/>
        </authorList>
    </citation>
    <scope>NUCLEOTIDE SEQUENCE</scope>
    <source>
        <strain evidence="3">CGMCC 1.15034</strain>
    </source>
</reference>
<feature type="signal peptide" evidence="2">
    <location>
        <begin position="1"/>
        <end position="20"/>
    </location>
</feature>
<evidence type="ECO:0000313" key="3">
    <source>
        <dbReference type="EMBL" id="GGI27150.1"/>
    </source>
</evidence>
<dbReference type="AlphaFoldDB" id="A0AA87W5U1"/>
<evidence type="ECO:0000256" key="1">
    <source>
        <dbReference type="SAM" id="MobiDB-lite"/>
    </source>
</evidence>
<organism evidence="3 4">
    <name type="scientific">Bradyrhizobium guangdongense</name>
    <dbReference type="NCBI Taxonomy" id="1325090"/>
    <lineage>
        <taxon>Bacteria</taxon>
        <taxon>Pseudomonadati</taxon>
        <taxon>Pseudomonadota</taxon>
        <taxon>Alphaproteobacteria</taxon>
        <taxon>Hyphomicrobiales</taxon>
        <taxon>Nitrobacteraceae</taxon>
        <taxon>Bradyrhizobium</taxon>
    </lineage>
</organism>
<feature type="compositionally biased region" description="Low complexity" evidence="1">
    <location>
        <begin position="137"/>
        <end position="151"/>
    </location>
</feature>
<dbReference type="Proteomes" id="UP000625079">
    <property type="component" value="Unassembled WGS sequence"/>
</dbReference>
<evidence type="ECO:0000313" key="4">
    <source>
        <dbReference type="Proteomes" id="UP000625079"/>
    </source>
</evidence>
<reference evidence="3" key="1">
    <citation type="journal article" date="2014" name="Int. J. Syst. Evol. Microbiol.">
        <title>Complete genome sequence of Corynebacterium casei LMG S-19264T (=DSM 44701T), isolated from a smear-ripened cheese.</title>
        <authorList>
            <consortium name="US DOE Joint Genome Institute (JGI-PGF)"/>
            <person name="Walter F."/>
            <person name="Albersmeier A."/>
            <person name="Kalinowski J."/>
            <person name="Ruckert C."/>
        </authorList>
    </citation>
    <scope>NUCLEOTIDE SEQUENCE</scope>
    <source>
        <strain evidence="3">CGMCC 1.15034</strain>
    </source>
</reference>
<accession>A0AA87W5U1</accession>
<sequence>MKPTLAMATLLAFLGSPVLAQTSAPVNSSQMDAASSKNDQGSPADASPSGGQTQDTDAIQKIRHDLEKAGFTDVKVVARSFVVQAKSSDGNPVLMTIGPHGMSVFEAMSGAGSNSGTVGTGSGSAGSESNPSASPRQNSGASGNQQSGSQQ</sequence>
<keyword evidence="2" id="KW-0732">Signal</keyword>
<gene>
    <name evidence="3" type="ORF">GCM10010987_42950</name>
</gene>
<evidence type="ECO:0008006" key="5">
    <source>
        <dbReference type="Google" id="ProtNLM"/>
    </source>
</evidence>
<feature type="region of interest" description="Disordered" evidence="1">
    <location>
        <begin position="105"/>
        <end position="151"/>
    </location>
</feature>
<comment type="caution">
    <text evidence="3">The sequence shown here is derived from an EMBL/GenBank/DDBJ whole genome shotgun (WGS) entry which is preliminary data.</text>
</comment>
<feature type="region of interest" description="Disordered" evidence="1">
    <location>
        <begin position="24"/>
        <end position="59"/>
    </location>
</feature>
<protein>
    <recommendedName>
        <fullName evidence="5">PRC-barrel domain-containing protein</fullName>
    </recommendedName>
</protein>